<accession>A0A533QAI5</accession>
<reference evidence="1 2" key="1">
    <citation type="submission" date="2019-04" db="EMBL/GenBank/DDBJ databases">
        <title>Genome of a novel bacterium Candidatus Jettenia ecosi reconstructed from metagenome of an anammox bioreactor.</title>
        <authorList>
            <person name="Mardanov A.V."/>
            <person name="Beletsky A.V."/>
            <person name="Ravin N.V."/>
            <person name="Botchkova E.A."/>
            <person name="Litti Y.V."/>
            <person name="Nozhevnikova A.N."/>
        </authorList>
    </citation>
    <scope>NUCLEOTIDE SEQUENCE [LARGE SCALE GENOMIC DNA]</scope>
    <source>
        <strain evidence="1">J2</strain>
    </source>
</reference>
<dbReference type="Pfam" id="PF14366">
    <property type="entry name" value="DUF4410"/>
    <property type="match status" value="1"/>
</dbReference>
<organism evidence="1 2">
    <name type="scientific">Candidatus Jettenia ecosi</name>
    <dbReference type="NCBI Taxonomy" id="2494326"/>
    <lineage>
        <taxon>Bacteria</taxon>
        <taxon>Pseudomonadati</taxon>
        <taxon>Planctomycetota</taxon>
        <taxon>Candidatus Brocadiia</taxon>
        <taxon>Candidatus Brocadiales</taxon>
        <taxon>Candidatus Brocadiaceae</taxon>
        <taxon>Candidatus Jettenia</taxon>
    </lineage>
</organism>
<dbReference type="AlphaFoldDB" id="A0A533QAI5"/>
<comment type="caution">
    <text evidence="1">The sequence shown here is derived from an EMBL/GenBank/DDBJ whole genome shotgun (WGS) entry which is preliminary data.</text>
</comment>
<gene>
    <name evidence="1" type="ORF">JETT_2011</name>
</gene>
<name>A0A533QAI5_9BACT</name>
<sequence length="195" mass="21639">MNKKPSEYLLLIVLLLAGCNSISKPGQTPPIEPNVVNTSKQKNDQTVNPTVLSNLAAGSEVLKLEVIDRTAGESLSKEQLLTIRNEIIKQINDKYPTIKIANAEMGEIGATLRIFVDVFTAGNRALRFWIGFGSGKAHMRMTAEWLEGDLSYVKDSELYQRFGAASLRSGQSIEIQMTQLIGQYSVQFLSKYINQ</sequence>
<dbReference type="PROSITE" id="PS51257">
    <property type="entry name" value="PROKAR_LIPOPROTEIN"/>
    <property type="match status" value="1"/>
</dbReference>
<evidence type="ECO:0000313" key="1">
    <source>
        <dbReference type="EMBL" id="TLD41716.1"/>
    </source>
</evidence>
<protein>
    <recommendedName>
        <fullName evidence="3">DUF4410 domain-containing protein</fullName>
    </recommendedName>
</protein>
<dbReference type="InterPro" id="IPR025522">
    <property type="entry name" value="DUF4410"/>
</dbReference>
<dbReference type="EMBL" id="SULG01000038">
    <property type="protein sequence ID" value="TLD41716.1"/>
    <property type="molecule type" value="Genomic_DNA"/>
</dbReference>
<evidence type="ECO:0008006" key="3">
    <source>
        <dbReference type="Google" id="ProtNLM"/>
    </source>
</evidence>
<dbReference type="Proteomes" id="UP000319783">
    <property type="component" value="Unassembled WGS sequence"/>
</dbReference>
<evidence type="ECO:0000313" key="2">
    <source>
        <dbReference type="Proteomes" id="UP000319783"/>
    </source>
</evidence>
<proteinExistence type="predicted"/>